<protein>
    <submittedName>
        <fullName evidence="2">Uncharacterized protein</fullName>
    </submittedName>
</protein>
<keyword evidence="1" id="KW-0812">Transmembrane</keyword>
<reference evidence="2" key="1">
    <citation type="journal article" date="2020" name="Nature">
        <title>Giant virus diversity and host interactions through global metagenomics.</title>
        <authorList>
            <person name="Schulz F."/>
            <person name="Roux S."/>
            <person name="Paez-Espino D."/>
            <person name="Jungbluth S."/>
            <person name="Walsh D.A."/>
            <person name="Denef V.J."/>
            <person name="McMahon K.D."/>
            <person name="Konstantinidis K.T."/>
            <person name="Eloe-Fadrosh E.A."/>
            <person name="Kyrpides N.C."/>
            <person name="Woyke T."/>
        </authorList>
    </citation>
    <scope>NUCLEOTIDE SEQUENCE</scope>
    <source>
        <strain evidence="2">GVMAG-M-3300017651-5</strain>
    </source>
</reference>
<keyword evidence="1" id="KW-0472">Membrane</keyword>
<keyword evidence="1" id="KW-1133">Transmembrane helix</keyword>
<accession>A0A6C0BMU1</accession>
<feature type="transmembrane region" description="Helical" evidence="1">
    <location>
        <begin position="35"/>
        <end position="54"/>
    </location>
</feature>
<organism evidence="2">
    <name type="scientific">viral metagenome</name>
    <dbReference type="NCBI Taxonomy" id="1070528"/>
    <lineage>
        <taxon>unclassified sequences</taxon>
        <taxon>metagenomes</taxon>
        <taxon>organismal metagenomes</taxon>
    </lineage>
</organism>
<proteinExistence type="predicted"/>
<evidence type="ECO:0000256" key="1">
    <source>
        <dbReference type="SAM" id="Phobius"/>
    </source>
</evidence>
<name>A0A6C0BMU1_9ZZZZ</name>
<dbReference type="AlphaFoldDB" id="A0A6C0BMU1"/>
<sequence>MIYHHLIINTSALSNIESIRSIIELERYTREDTQLINSIISIIPIITLSIHLSYELNHNITSSYDIIQ</sequence>
<evidence type="ECO:0000313" key="2">
    <source>
        <dbReference type="EMBL" id="QHS92984.1"/>
    </source>
</evidence>
<dbReference type="EMBL" id="MN739194">
    <property type="protein sequence ID" value="QHS92984.1"/>
    <property type="molecule type" value="Genomic_DNA"/>
</dbReference>